<dbReference type="GO" id="GO:0000160">
    <property type="term" value="P:phosphorelay signal transduction system"/>
    <property type="evidence" value="ECO:0007669"/>
    <property type="project" value="InterPro"/>
</dbReference>
<dbReference type="Proteomes" id="UP000326837">
    <property type="component" value="Chromosome"/>
</dbReference>
<name>A0A5K7X727_9BACT</name>
<dbReference type="SUPFAM" id="SSF52172">
    <property type="entry name" value="CheY-like"/>
    <property type="match status" value="1"/>
</dbReference>
<evidence type="ECO:0000259" key="3">
    <source>
        <dbReference type="PROSITE" id="PS50110"/>
    </source>
</evidence>
<dbReference type="EMBL" id="AP021861">
    <property type="protein sequence ID" value="BBO31622.1"/>
    <property type="molecule type" value="Genomic_DNA"/>
</dbReference>
<proteinExistence type="predicted"/>
<dbReference type="InterPro" id="IPR001789">
    <property type="entry name" value="Sig_transdc_resp-reg_receiver"/>
</dbReference>
<dbReference type="InterPro" id="IPR011006">
    <property type="entry name" value="CheY-like_superfamily"/>
</dbReference>
<keyword evidence="5" id="KW-1185">Reference proteome</keyword>
<keyword evidence="1 2" id="KW-0597">Phosphoprotein</keyword>
<evidence type="ECO:0000313" key="4">
    <source>
        <dbReference type="EMBL" id="BBO31622.1"/>
    </source>
</evidence>
<dbReference type="PANTHER" id="PTHR44591">
    <property type="entry name" value="STRESS RESPONSE REGULATOR PROTEIN 1"/>
    <property type="match status" value="1"/>
</dbReference>
<evidence type="ECO:0000256" key="1">
    <source>
        <dbReference type="ARBA" id="ARBA00022553"/>
    </source>
</evidence>
<dbReference type="RefSeq" id="WP_152097730.1">
    <property type="nucleotide sequence ID" value="NZ_AP021861.1"/>
</dbReference>
<sequence>MAHRILIVDDSPSIRRMIAQALSAEGYDVAACSSGAEAIGEANRERVDVVVTDLNMPEVDGLELTRQLRKLPHTASCPILILTTETSPSRKEDAKQAGANGWILKPFQEETLVRAIRSVCQRSGATA</sequence>
<gene>
    <name evidence="4" type="ORF">PLANPX_1234</name>
</gene>
<evidence type="ECO:0000256" key="2">
    <source>
        <dbReference type="PROSITE-ProRule" id="PRU00169"/>
    </source>
</evidence>
<dbReference type="AlphaFoldDB" id="A0A5K7X727"/>
<dbReference type="PROSITE" id="PS50110">
    <property type="entry name" value="RESPONSE_REGULATORY"/>
    <property type="match status" value="1"/>
</dbReference>
<dbReference type="InterPro" id="IPR050595">
    <property type="entry name" value="Bact_response_regulator"/>
</dbReference>
<dbReference type="Gene3D" id="3.40.50.2300">
    <property type="match status" value="1"/>
</dbReference>
<dbReference type="PANTHER" id="PTHR44591:SF25">
    <property type="entry name" value="CHEMOTAXIS TWO-COMPONENT RESPONSE REGULATOR"/>
    <property type="match status" value="1"/>
</dbReference>
<evidence type="ECO:0000313" key="5">
    <source>
        <dbReference type="Proteomes" id="UP000326837"/>
    </source>
</evidence>
<accession>A0A5K7X727</accession>
<reference evidence="5" key="1">
    <citation type="submission" date="2019-10" db="EMBL/GenBank/DDBJ databases">
        <title>Lacipirellula parvula gen. nov., sp. nov., representing a lineage of planctomycetes widespread in freshwater anoxic habitats, and description of the family Lacipirellulaceae.</title>
        <authorList>
            <person name="Dedysh S.N."/>
            <person name="Kulichevskaya I.S."/>
            <person name="Beletsky A.V."/>
            <person name="Rakitin A.L."/>
            <person name="Mardanov A.V."/>
            <person name="Ivanova A.A."/>
            <person name="Saltykova V.X."/>
            <person name="Rijpstra W.I.C."/>
            <person name="Sinninghe Damste J.S."/>
            <person name="Ravin N.V."/>
        </authorList>
    </citation>
    <scope>NUCLEOTIDE SEQUENCE [LARGE SCALE GENOMIC DNA]</scope>
    <source>
        <strain evidence="5">PX69</strain>
    </source>
</reference>
<feature type="modified residue" description="4-aspartylphosphate" evidence="2">
    <location>
        <position position="53"/>
    </location>
</feature>
<dbReference type="KEGG" id="lpav:PLANPX_1234"/>
<organism evidence="4 5">
    <name type="scientific">Lacipirellula parvula</name>
    <dbReference type="NCBI Taxonomy" id="2650471"/>
    <lineage>
        <taxon>Bacteria</taxon>
        <taxon>Pseudomonadati</taxon>
        <taxon>Planctomycetota</taxon>
        <taxon>Planctomycetia</taxon>
        <taxon>Pirellulales</taxon>
        <taxon>Lacipirellulaceae</taxon>
        <taxon>Lacipirellula</taxon>
    </lineage>
</organism>
<dbReference type="Pfam" id="PF00072">
    <property type="entry name" value="Response_reg"/>
    <property type="match status" value="1"/>
</dbReference>
<feature type="domain" description="Response regulatory" evidence="3">
    <location>
        <begin position="4"/>
        <end position="120"/>
    </location>
</feature>
<protein>
    <recommendedName>
        <fullName evidence="3">Response regulatory domain-containing protein</fullName>
    </recommendedName>
</protein>
<dbReference type="SMART" id="SM00448">
    <property type="entry name" value="REC"/>
    <property type="match status" value="1"/>
</dbReference>